<dbReference type="Gene3D" id="3.30.2010.10">
    <property type="entry name" value="Metalloproteases ('zincins'), catalytic domain"/>
    <property type="match status" value="1"/>
</dbReference>
<dbReference type="GO" id="GO:0004222">
    <property type="term" value="F:metalloendopeptidase activity"/>
    <property type="evidence" value="ECO:0007669"/>
    <property type="project" value="InterPro"/>
</dbReference>
<evidence type="ECO:0000256" key="4">
    <source>
        <dbReference type="ARBA" id="ARBA00022833"/>
    </source>
</evidence>
<dbReference type="GO" id="GO:0051603">
    <property type="term" value="P:proteolysis involved in protein catabolic process"/>
    <property type="evidence" value="ECO:0007669"/>
    <property type="project" value="TreeGrafter"/>
</dbReference>
<accession>A0A7C3SKQ0</accession>
<dbReference type="PANTHER" id="PTHR22726">
    <property type="entry name" value="METALLOENDOPEPTIDASE OMA1"/>
    <property type="match status" value="1"/>
</dbReference>
<dbReference type="Gene3D" id="2.30.42.10">
    <property type="match status" value="1"/>
</dbReference>
<gene>
    <name evidence="8" type="ORF">ENV62_05870</name>
</gene>
<evidence type="ECO:0000256" key="5">
    <source>
        <dbReference type="ARBA" id="ARBA00023049"/>
    </source>
</evidence>
<comment type="cofactor">
    <cofactor evidence="6">
        <name>Zn(2+)</name>
        <dbReference type="ChEBI" id="CHEBI:29105"/>
    </cofactor>
    <text evidence="6">Binds 1 zinc ion per subunit.</text>
</comment>
<keyword evidence="3 6" id="KW-0378">Hydrolase</keyword>
<sequence length="405" mass="46020">MTGACLCLVMVWSCAEVTRPVPTAVEVQDCQLAATRRHPFQNWSTERVSRVFLKELATLPHLHGHTYPFLGFDWWVTETGKVVIDNIWRPSPAGDAGLQQGDILLAVNNWPIFPWVEDWDSKARMARDILRDVFWAEGRSRYRRNHTTDSFSPFSLPGEILVSIMLDLKYIAMESRGRYLSGPVHLLVERQGEKFSVTLYPQHLPANYAILVDSQDRSLNAYAAPGRVILSQRLVTFCLNDDELAVIIGHELAHHVFGHLVRGAGQRYLGGLAGRTWRLMGAFATRTLNRLVDWRRAIRMDERVPPVAEGAVVSAFSREDEREADTYGLWFAYQAGYDLDKGLVVWERLAAVAFDPFERTYFLDSHPAPMERLARLKKIARYFKAGRAAEVFLQSPALDRKPPPG</sequence>
<dbReference type="InterPro" id="IPR051156">
    <property type="entry name" value="Mito/Outer_Membr_Metalloprot"/>
</dbReference>
<feature type="domain" description="Peptidase M48" evidence="7">
    <location>
        <begin position="205"/>
        <end position="379"/>
    </location>
</feature>
<reference evidence="8" key="1">
    <citation type="journal article" date="2020" name="mSystems">
        <title>Genome- and Community-Level Interaction Insights into Carbon Utilization and Element Cycling Functions of Hydrothermarchaeota in Hydrothermal Sediment.</title>
        <authorList>
            <person name="Zhou Z."/>
            <person name="Liu Y."/>
            <person name="Xu W."/>
            <person name="Pan J."/>
            <person name="Luo Z.H."/>
            <person name="Li M."/>
        </authorList>
    </citation>
    <scope>NUCLEOTIDE SEQUENCE [LARGE SCALE GENOMIC DNA]</scope>
    <source>
        <strain evidence="8">SpSt-776</strain>
    </source>
</reference>
<keyword evidence="2" id="KW-0479">Metal-binding</keyword>
<evidence type="ECO:0000259" key="7">
    <source>
        <dbReference type="Pfam" id="PF01435"/>
    </source>
</evidence>
<dbReference type="InterPro" id="IPR001915">
    <property type="entry name" value="Peptidase_M48"/>
</dbReference>
<keyword evidence="4 6" id="KW-0862">Zinc</keyword>
<dbReference type="EMBL" id="DTHB01000043">
    <property type="protein sequence ID" value="HGB14745.1"/>
    <property type="molecule type" value="Genomic_DNA"/>
</dbReference>
<evidence type="ECO:0000256" key="1">
    <source>
        <dbReference type="ARBA" id="ARBA00022670"/>
    </source>
</evidence>
<evidence type="ECO:0000256" key="6">
    <source>
        <dbReference type="RuleBase" id="RU003983"/>
    </source>
</evidence>
<name>A0A7C3SKQ0_9BACT</name>
<organism evidence="8">
    <name type="scientific">Desulfobacca acetoxidans</name>
    <dbReference type="NCBI Taxonomy" id="60893"/>
    <lineage>
        <taxon>Bacteria</taxon>
        <taxon>Pseudomonadati</taxon>
        <taxon>Thermodesulfobacteriota</taxon>
        <taxon>Desulfobaccia</taxon>
        <taxon>Desulfobaccales</taxon>
        <taxon>Desulfobaccaceae</taxon>
        <taxon>Desulfobacca</taxon>
    </lineage>
</organism>
<dbReference type="PANTHER" id="PTHR22726:SF1">
    <property type="entry name" value="METALLOENDOPEPTIDASE OMA1, MITOCHONDRIAL"/>
    <property type="match status" value="1"/>
</dbReference>
<keyword evidence="1 6" id="KW-0645">Protease</keyword>
<comment type="caution">
    <text evidence="8">The sequence shown here is derived from an EMBL/GenBank/DDBJ whole genome shotgun (WGS) entry which is preliminary data.</text>
</comment>
<evidence type="ECO:0000256" key="2">
    <source>
        <dbReference type="ARBA" id="ARBA00022723"/>
    </source>
</evidence>
<dbReference type="AlphaFoldDB" id="A0A7C3SKQ0"/>
<keyword evidence="5 6" id="KW-0482">Metalloprotease</keyword>
<dbReference type="Pfam" id="PF01435">
    <property type="entry name" value="Peptidase_M48"/>
    <property type="match status" value="1"/>
</dbReference>
<comment type="similarity">
    <text evidence="6">Belongs to the peptidase M48 family.</text>
</comment>
<dbReference type="InterPro" id="IPR036034">
    <property type="entry name" value="PDZ_sf"/>
</dbReference>
<dbReference type="GO" id="GO:0016020">
    <property type="term" value="C:membrane"/>
    <property type="evidence" value="ECO:0007669"/>
    <property type="project" value="TreeGrafter"/>
</dbReference>
<protein>
    <recommendedName>
        <fullName evidence="7">Peptidase M48 domain-containing protein</fullName>
    </recommendedName>
</protein>
<proteinExistence type="inferred from homology"/>
<dbReference type="GO" id="GO:0046872">
    <property type="term" value="F:metal ion binding"/>
    <property type="evidence" value="ECO:0007669"/>
    <property type="project" value="UniProtKB-KW"/>
</dbReference>
<evidence type="ECO:0000313" key="8">
    <source>
        <dbReference type="EMBL" id="HGB14745.1"/>
    </source>
</evidence>
<evidence type="ECO:0000256" key="3">
    <source>
        <dbReference type="ARBA" id="ARBA00022801"/>
    </source>
</evidence>
<dbReference type="SUPFAM" id="SSF50156">
    <property type="entry name" value="PDZ domain-like"/>
    <property type="match status" value="1"/>
</dbReference>